<sequence length="261" mass="28830">MPDPDAIIDQLARPVLGLRAAFDGTGSSGDAVALLEAAGPGRAWGGRQDRHDALMFGHMEMTGRNAEDGWQTEVVQNTPIGQRRHDAGQVDPNAHVVKNVTEYKAGWVNRDEGLKQLKKERMLLATHQIQEVSEYVIRASDPPHPEVLAEAKRLSQKFPDRFKLIELSEREFENAIELGRPVVQARAAKKLEKAIEQVRDAPEINAATPALRDFLHEVDKAHERGQPIELGDLLDTRDTLANLVEAECLTPPVLQRASVAG</sequence>
<reference evidence="1" key="1">
    <citation type="submission" date="2016-11" db="EMBL/GenBank/DDBJ databases">
        <authorList>
            <person name="Jaros S."/>
            <person name="Januszkiewicz K."/>
            <person name="Wedrychowicz H."/>
        </authorList>
    </citation>
    <scope>NUCLEOTIDE SEQUENCE [LARGE SCALE GENOMIC DNA]</scope>
    <source>
        <strain evidence="1">Y48</strain>
    </source>
</reference>
<dbReference type="KEGG" id="nsl:BOX37_13245"/>
<dbReference type="RefSeq" id="WP_071927933.1">
    <property type="nucleotide sequence ID" value="NZ_CP018082.1"/>
</dbReference>
<evidence type="ECO:0000313" key="2">
    <source>
        <dbReference type="Proteomes" id="UP000183810"/>
    </source>
</evidence>
<name>A0A1J0VS15_9NOCA</name>
<gene>
    <name evidence="1" type="ORF">BOX37_13245</name>
</gene>
<proteinExistence type="predicted"/>
<dbReference type="AlphaFoldDB" id="A0A1J0VS15"/>
<dbReference type="Proteomes" id="UP000183810">
    <property type="component" value="Chromosome"/>
</dbReference>
<protein>
    <submittedName>
        <fullName evidence="1">Uncharacterized protein</fullName>
    </submittedName>
</protein>
<dbReference type="EMBL" id="CP018082">
    <property type="protein sequence ID" value="APE34751.1"/>
    <property type="molecule type" value="Genomic_DNA"/>
</dbReference>
<dbReference type="OrthoDB" id="4570702at2"/>
<organism evidence="1 2">
    <name type="scientific">Nocardia mangyaensis</name>
    <dbReference type="NCBI Taxonomy" id="2213200"/>
    <lineage>
        <taxon>Bacteria</taxon>
        <taxon>Bacillati</taxon>
        <taxon>Actinomycetota</taxon>
        <taxon>Actinomycetes</taxon>
        <taxon>Mycobacteriales</taxon>
        <taxon>Nocardiaceae</taxon>
        <taxon>Nocardia</taxon>
    </lineage>
</organism>
<keyword evidence="2" id="KW-1185">Reference proteome</keyword>
<accession>A0A1J0VS15</accession>
<evidence type="ECO:0000313" key="1">
    <source>
        <dbReference type="EMBL" id="APE34751.1"/>
    </source>
</evidence>